<dbReference type="GeneID" id="39859069"/>
<reference evidence="3 4" key="1">
    <citation type="submission" date="2016-10" db="EMBL/GenBank/DDBJ databases">
        <authorList>
            <person name="de Groot N.N."/>
        </authorList>
    </citation>
    <scope>NUCLEOTIDE SEQUENCE [LARGE SCALE GENOMIC DNA]</scope>
    <source>
        <strain evidence="3 4">CGMCC 1.10331</strain>
    </source>
</reference>
<dbReference type="EMBL" id="FNVN01000006">
    <property type="protein sequence ID" value="SEG66820.1"/>
    <property type="molecule type" value="Genomic_DNA"/>
</dbReference>
<dbReference type="OrthoDB" id="199847at2157"/>
<protein>
    <submittedName>
        <fullName evidence="3">LexA-binding, inner membrane-associated putative hydrolase</fullName>
    </submittedName>
    <submittedName>
        <fullName evidence="2">Metal-dependent hydrolase</fullName>
    </submittedName>
</protein>
<dbReference type="Pfam" id="PF04307">
    <property type="entry name" value="YdjM"/>
    <property type="match status" value="1"/>
</dbReference>
<feature type="transmembrane region" description="Helical" evidence="1">
    <location>
        <begin position="43"/>
        <end position="66"/>
    </location>
</feature>
<dbReference type="RefSeq" id="WP_103992775.1">
    <property type="nucleotide sequence ID" value="NZ_CP031311.1"/>
</dbReference>
<proteinExistence type="predicted"/>
<feature type="transmembrane region" description="Helical" evidence="1">
    <location>
        <begin position="86"/>
        <end position="107"/>
    </location>
</feature>
<evidence type="ECO:0000313" key="2">
    <source>
        <dbReference type="EMBL" id="QCC48538.1"/>
    </source>
</evidence>
<organism evidence="3 4">
    <name type="scientific">Halobellus limi</name>
    <dbReference type="NCBI Taxonomy" id="699433"/>
    <lineage>
        <taxon>Archaea</taxon>
        <taxon>Methanobacteriati</taxon>
        <taxon>Methanobacteriota</taxon>
        <taxon>Stenosarchaea group</taxon>
        <taxon>Halobacteria</taxon>
        <taxon>Halobacteriales</taxon>
        <taxon>Haloferacaceae</taxon>
        <taxon>Halobellus</taxon>
    </lineage>
</organism>
<keyword evidence="1" id="KW-0812">Transmembrane</keyword>
<dbReference type="EMBL" id="CP031311">
    <property type="protein sequence ID" value="QCC48538.1"/>
    <property type="molecule type" value="Genomic_DNA"/>
</dbReference>
<gene>
    <name evidence="2" type="ORF">DV707_13205</name>
    <name evidence="3" type="ORF">SAMN04488133_3130</name>
</gene>
<reference evidence="2 5" key="2">
    <citation type="journal article" date="2019" name="Nat. Commun.">
        <title>A new type of DNA phosphorothioation-based antiviral system in archaea.</title>
        <authorList>
            <person name="Xiong L."/>
            <person name="Liu S."/>
            <person name="Chen S."/>
            <person name="Xiao Y."/>
            <person name="Zhu B."/>
            <person name="Gao Y."/>
            <person name="Zhang Y."/>
            <person name="Chen B."/>
            <person name="Luo J."/>
            <person name="Deng Z."/>
            <person name="Chen X."/>
            <person name="Wang L."/>
            <person name="Chen S."/>
        </authorList>
    </citation>
    <scope>NUCLEOTIDE SEQUENCE [LARGE SCALE GENOMIC DNA]</scope>
    <source>
        <strain evidence="2 5">CGMCC 1.10331</strain>
    </source>
</reference>
<feature type="transmembrane region" description="Helical" evidence="1">
    <location>
        <begin position="7"/>
        <end position="23"/>
    </location>
</feature>
<dbReference type="Proteomes" id="UP000236740">
    <property type="component" value="Unassembled WGS sequence"/>
</dbReference>
<dbReference type="InterPro" id="IPR007404">
    <property type="entry name" value="YdjM-like"/>
</dbReference>
<dbReference type="KEGG" id="hlm:DV707_13205"/>
<evidence type="ECO:0000313" key="5">
    <source>
        <dbReference type="Proteomes" id="UP000296733"/>
    </source>
</evidence>
<evidence type="ECO:0000256" key="1">
    <source>
        <dbReference type="SAM" id="Phobius"/>
    </source>
</evidence>
<evidence type="ECO:0000313" key="4">
    <source>
        <dbReference type="Proteomes" id="UP000236740"/>
    </source>
</evidence>
<keyword evidence="1" id="KW-0472">Membrane</keyword>
<dbReference type="GO" id="GO:0016787">
    <property type="term" value="F:hydrolase activity"/>
    <property type="evidence" value="ECO:0007669"/>
    <property type="project" value="UniProtKB-KW"/>
</dbReference>
<dbReference type="Proteomes" id="UP000296733">
    <property type="component" value="Chromosome"/>
</dbReference>
<keyword evidence="4" id="KW-1185">Reference proteome</keyword>
<dbReference type="AlphaFoldDB" id="A0A1H6C1E4"/>
<evidence type="ECO:0000313" key="3">
    <source>
        <dbReference type="EMBL" id="SEG66820.1"/>
    </source>
</evidence>
<sequence length="188" mass="19588">MNKDGHVLNGALLAIGLGVILSIDPTAGPIVGGQGGGVTIDGVAALAGEVARSVAALSLPVILGALFPDVDTAFGRHRKTLHNLPVLGIFLAFPYLFGNLQFVWIGVGTHYLLDVVGSKRGIALWYPLSSTEYGFPTGVATSSKWATRVTVVVTAMELFVLFLVHNYLVALNTPLPDAANLIGTLVGV</sequence>
<name>A0A1H6C1E4_9EURY</name>
<feature type="transmembrane region" description="Helical" evidence="1">
    <location>
        <begin position="145"/>
        <end position="164"/>
    </location>
</feature>
<accession>A0A1H6C1E4</accession>
<keyword evidence="3" id="KW-0378">Hydrolase</keyword>
<keyword evidence="1" id="KW-1133">Transmembrane helix</keyword>